<reference evidence="1 2" key="1">
    <citation type="journal article" date="2021" name="Plant Biotechnol. J.">
        <title>Multi-omics assisted identification of the key and species-specific regulatory components of drought-tolerant mechanisms in Gossypium stocksii.</title>
        <authorList>
            <person name="Yu D."/>
            <person name="Ke L."/>
            <person name="Zhang D."/>
            <person name="Wu Y."/>
            <person name="Sun Y."/>
            <person name="Mei J."/>
            <person name="Sun J."/>
            <person name="Sun Y."/>
        </authorList>
    </citation>
    <scope>NUCLEOTIDE SEQUENCE [LARGE SCALE GENOMIC DNA]</scope>
    <source>
        <strain evidence="2">cv. E1</strain>
        <tissue evidence="1">Leaf</tissue>
    </source>
</reference>
<comment type="caution">
    <text evidence="1">The sequence shown here is derived from an EMBL/GenBank/DDBJ whole genome shotgun (WGS) entry which is preliminary data.</text>
</comment>
<name>A0A9D3U7K2_9ROSI</name>
<proteinExistence type="predicted"/>
<evidence type="ECO:0000313" key="2">
    <source>
        <dbReference type="Proteomes" id="UP000828251"/>
    </source>
</evidence>
<protein>
    <submittedName>
        <fullName evidence="1">Uncharacterized protein</fullName>
    </submittedName>
</protein>
<gene>
    <name evidence="1" type="ORF">J1N35_043598</name>
</gene>
<keyword evidence="2" id="KW-1185">Reference proteome</keyword>
<dbReference type="EMBL" id="JAIQCV010000013">
    <property type="protein sequence ID" value="KAH1031424.1"/>
    <property type="molecule type" value="Genomic_DNA"/>
</dbReference>
<accession>A0A9D3U7K2</accession>
<dbReference type="OrthoDB" id="10473256at2759"/>
<organism evidence="1 2">
    <name type="scientific">Gossypium stocksii</name>
    <dbReference type="NCBI Taxonomy" id="47602"/>
    <lineage>
        <taxon>Eukaryota</taxon>
        <taxon>Viridiplantae</taxon>
        <taxon>Streptophyta</taxon>
        <taxon>Embryophyta</taxon>
        <taxon>Tracheophyta</taxon>
        <taxon>Spermatophyta</taxon>
        <taxon>Magnoliopsida</taxon>
        <taxon>eudicotyledons</taxon>
        <taxon>Gunneridae</taxon>
        <taxon>Pentapetalae</taxon>
        <taxon>rosids</taxon>
        <taxon>malvids</taxon>
        <taxon>Malvales</taxon>
        <taxon>Malvaceae</taxon>
        <taxon>Malvoideae</taxon>
        <taxon>Gossypium</taxon>
    </lineage>
</organism>
<dbReference type="AlphaFoldDB" id="A0A9D3U7K2"/>
<dbReference type="Proteomes" id="UP000828251">
    <property type="component" value="Unassembled WGS sequence"/>
</dbReference>
<evidence type="ECO:0000313" key="1">
    <source>
        <dbReference type="EMBL" id="KAH1031424.1"/>
    </source>
</evidence>
<sequence length="70" mass="8124">MIEDINRKIGIDILSNIENNPRRQGKKHVKIISLHLGKVLNSLENLTQEENKQVIEDLQEDPQQVENKPK</sequence>